<keyword evidence="2" id="KW-0547">Nucleotide-binding</keyword>
<dbReference type="PANTHER" id="PTHR42711">
    <property type="entry name" value="ABC TRANSPORTER ATP-BINDING PROTEIN"/>
    <property type="match status" value="1"/>
</dbReference>
<evidence type="ECO:0000256" key="2">
    <source>
        <dbReference type="ARBA" id="ARBA00022741"/>
    </source>
</evidence>
<dbReference type="PANTHER" id="PTHR42711:SF19">
    <property type="entry name" value="DOXORUBICIN RESISTANCE ATP-BINDING PROTEIN DRRA"/>
    <property type="match status" value="1"/>
</dbReference>
<dbReference type="GO" id="GO:0016887">
    <property type="term" value="F:ATP hydrolysis activity"/>
    <property type="evidence" value="ECO:0007669"/>
    <property type="project" value="InterPro"/>
</dbReference>
<proteinExistence type="predicted"/>
<evidence type="ECO:0000259" key="4">
    <source>
        <dbReference type="Pfam" id="PF00005"/>
    </source>
</evidence>
<dbReference type="Proteomes" id="UP000199589">
    <property type="component" value="Unassembled WGS sequence"/>
</dbReference>
<evidence type="ECO:0000256" key="1">
    <source>
        <dbReference type="ARBA" id="ARBA00022448"/>
    </source>
</evidence>
<keyword evidence="3" id="KW-0067">ATP-binding</keyword>
<reference evidence="6" key="1">
    <citation type="submission" date="2016-10" db="EMBL/GenBank/DDBJ databases">
        <authorList>
            <person name="Varghese N."/>
            <person name="Submissions S."/>
        </authorList>
    </citation>
    <scope>NUCLEOTIDE SEQUENCE [LARGE SCALE GENOMIC DNA]</scope>
    <source>
        <strain evidence="6">DSM 16108</strain>
    </source>
</reference>
<sequence>MEKSREYAIEVRGLTKQFGDFKAVKKIDLNIEKGMVYGFLGPNGAGKTTTVRMLATLLEIDGGTATIFGYDVQTEPKKIRPRIALTGQYSSVDEDLTGKENLVMICRLMGFSRKDSKKRALDLLEAFGLFDAANKQTNQALLKRWAFLSFSIQLLESFRKYTCENRQMTITFGGTK</sequence>
<keyword evidence="6" id="KW-1185">Reference proteome</keyword>
<dbReference type="AlphaFoldDB" id="A0A1I3XRC5"/>
<gene>
    <name evidence="5" type="ORF">SAMN04488569_101631</name>
</gene>
<dbReference type="InterPro" id="IPR027417">
    <property type="entry name" value="P-loop_NTPase"/>
</dbReference>
<evidence type="ECO:0000256" key="3">
    <source>
        <dbReference type="ARBA" id="ARBA00022840"/>
    </source>
</evidence>
<dbReference type="RefSeq" id="WP_072693394.1">
    <property type="nucleotide sequence ID" value="NZ_FOSJ01000016.1"/>
</dbReference>
<name>A0A1I3XRC5_9LACT</name>
<dbReference type="InterPro" id="IPR050763">
    <property type="entry name" value="ABC_transporter_ATP-binding"/>
</dbReference>
<dbReference type="OrthoDB" id="9804819at2"/>
<dbReference type="Pfam" id="PF00005">
    <property type="entry name" value="ABC_tran"/>
    <property type="match status" value="1"/>
</dbReference>
<accession>A0A1I3XRC5</accession>
<dbReference type="InterPro" id="IPR003439">
    <property type="entry name" value="ABC_transporter-like_ATP-bd"/>
</dbReference>
<evidence type="ECO:0000313" key="6">
    <source>
        <dbReference type="Proteomes" id="UP000199589"/>
    </source>
</evidence>
<dbReference type="GO" id="GO:0005524">
    <property type="term" value="F:ATP binding"/>
    <property type="evidence" value="ECO:0007669"/>
    <property type="project" value="UniProtKB-KW"/>
</dbReference>
<organism evidence="5 6">
    <name type="scientific">Marinilactibacillus piezotolerans</name>
    <dbReference type="NCBI Taxonomy" id="258723"/>
    <lineage>
        <taxon>Bacteria</taxon>
        <taxon>Bacillati</taxon>
        <taxon>Bacillota</taxon>
        <taxon>Bacilli</taxon>
        <taxon>Lactobacillales</taxon>
        <taxon>Carnobacteriaceae</taxon>
        <taxon>Marinilactibacillus</taxon>
    </lineage>
</organism>
<dbReference type="Gene3D" id="3.40.50.300">
    <property type="entry name" value="P-loop containing nucleotide triphosphate hydrolases"/>
    <property type="match status" value="1"/>
</dbReference>
<dbReference type="SUPFAM" id="SSF52540">
    <property type="entry name" value="P-loop containing nucleoside triphosphate hydrolases"/>
    <property type="match status" value="1"/>
</dbReference>
<evidence type="ECO:0000313" key="5">
    <source>
        <dbReference type="EMBL" id="SFK22082.1"/>
    </source>
</evidence>
<dbReference type="EMBL" id="FOSJ01000016">
    <property type="protein sequence ID" value="SFK22082.1"/>
    <property type="molecule type" value="Genomic_DNA"/>
</dbReference>
<feature type="domain" description="ABC transporter" evidence="4">
    <location>
        <begin position="25"/>
        <end position="137"/>
    </location>
</feature>
<protein>
    <submittedName>
        <fullName evidence="5">ABC transporter</fullName>
    </submittedName>
</protein>
<dbReference type="STRING" id="258723.GCA_900169305_01274"/>
<keyword evidence="1" id="KW-0813">Transport</keyword>